<evidence type="ECO:0000313" key="2">
    <source>
        <dbReference type="EMBL" id="MBL0703974.1"/>
    </source>
</evidence>
<dbReference type="RefSeq" id="WP_189695069.1">
    <property type="nucleotide sequence ID" value="NZ_BNCM01000017.1"/>
</dbReference>
<gene>
    <name evidence="2" type="ORF">JJE72_00455</name>
</gene>
<dbReference type="Proteomes" id="UP000639051">
    <property type="component" value="Unassembled WGS sequence"/>
</dbReference>
<evidence type="ECO:0000313" key="3">
    <source>
        <dbReference type="Proteomes" id="UP000639051"/>
    </source>
</evidence>
<organism evidence="2 3">
    <name type="scientific">Sinomonas cellulolyticus</name>
    <dbReference type="NCBI Taxonomy" id="2801916"/>
    <lineage>
        <taxon>Bacteria</taxon>
        <taxon>Bacillati</taxon>
        <taxon>Actinomycetota</taxon>
        <taxon>Actinomycetes</taxon>
        <taxon>Micrococcales</taxon>
        <taxon>Micrococcaceae</taxon>
        <taxon>Sinomonas</taxon>
    </lineage>
</organism>
<reference evidence="2 3" key="1">
    <citation type="submission" date="2021-01" db="EMBL/GenBank/DDBJ databases">
        <title>Genome public.</title>
        <authorList>
            <person name="Liu C."/>
            <person name="Sun Q."/>
        </authorList>
    </citation>
    <scope>NUCLEOTIDE SEQUENCE [LARGE SCALE GENOMIC DNA]</scope>
    <source>
        <strain evidence="2 3">JC656</strain>
    </source>
</reference>
<feature type="region of interest" description="Disordered" evidence="1">
    <location>
        <begin position="1"/>
        <end position="26"/>
    </location>
</feature>
<keyword evidence="3" id="KW-1185">Reference proteome</keyword>
<evidence type="ECO:0000256" key="1">
    <source>
        <dbReference type="SAM" id="MobiDB-lite"/>
    </source>
</evidence>
<dbReference type="EMBL" id="JAERRC010000002">
    <property type="protein sequence ID" value="MBL0703974.1"/>
    <property type="molecule type" value="Genomic_DNA"/>
</dbReference>
<sequence length="80" mass="8602">MRPATVHNPFGPVNPNRAPEPAPWDGPTDLDAALHAIPAVAALNPEAYTTLRTGAADHLHTRTTRTAFAEYITHALTTLH</sequence>
<name>A0ABS1JXM4_9MICC</name>
<protein>
    <submittedName>
        <fullName evidence="2">Uncharacterized protein</fullName>
    </submittedName>
</protein>
<accession>A0ABS1JXM4</accession>
<proteinExistence type="predicted"/>
<comment type="caution">
    <text evidence="2">The sequence shown here is derived from an EMBL/GenBank/DDBJ whole genome shotgun (WGS) entry which is preliminary data.</text>
</comment>